<sequence>MRRIIAGIAVAVAIVGVSIAIVPAADAATPGVGWGNWNNGTSGYYPYKGTFTTQSTGARSVCGEIGKAVPSSGDSYIGVQGTGWINANLSTSWGAHPNVNDNQVAGLNRVIQENVNTGDRNTAAALEFAVQSSLYGGYFDTSGNSHPSLWDLVNYTLVRSAGSANVNTITSIAQNLINEINSTTAGSGGTGSGLLQFTVSPRNNYNGTVTMNGTSGSTGTITLTNGTFLSTGTNTLNGAVEGASYQVTGVPPTTDGAPYKISGSGTFTAPGNSGYAPNVGVYLAASGQQSSLGVGGMVSNQPFNVSGIDPMERSTVFQPVLTTTATQFVARGDVPTDQVTFSTTADASGTNNPWFISPSGNYAPILANGTLYGPFDTPPAQSTTVPAGAPLLGHATVTTSLQNGPNVAYTATSDTPAATSGYYTWVWSIDWNNQTAGVQATIPGPASGDPSQAPYFWSDDFGQSVETSVTPMRIAAVSQLTAPTIELSGQSTDTLTVTADGYWLKDSTGANIPITFRGTAYFVSGATAPSVSASPPAGATSLGSVTQIVTAPGQYTPPSITAPDASAGFITWVWQIRTADQPIAYRGYVEPWADQFGLGPETQSIAMPAVSTVAEPTAYAGRGFTDTATITGTLPVGGANLHFELYDGVKDSSGAWVCAAANLAWTSPVVAVSATGDVTSAPAPGQAPGTYNWVEVLTSNSGNVISRGACGASTEQTVVSAPAVTTSATAGSDLATAIGDVATVTGELPETGATLSFAAYRVPMTQTPNGSWAIDYPASSGTPAPTPSTPALSATPDPQAGATPDLSWACTPANEVFSDPGQLITTAGEHSSATFVPSEGGKYLWVETLTWQPPATSGGPTPAAVVLHSGTCGVLAETSHALTVTTHAATDDGTGTAAAGAGTAAAGANLWDTASITGYVPEGSTVNFNLYVVKKGQAPVCDASTLVATLAPTTANPQPGGYFPAASPYSLTSEKWKNDVDFDSVGYFVAVVTDSLGRQVAAGECGDPNETANANAAVAFIAATGGFATTSVVVISGCIAALGAISLLMMRRYRRSRR</sequence>
<keyword evidence="2" id="KW-0812">Transmembrane</keyword>
<evidence type="ECO:0000256" key="1">
    <source>
        <dbReference type="SAM" id="MobiDB-lite"/>
    </source>
</evidence>
<evidence type="ECO:0000313" key="4">
    <source>
        <dbReference type="EMBL" id="HAN23482.1"/>
    </source>
</evidence>
<gene>
    <name evidence="4" type="ORF">DCP95_02790</name>
</gene>
<feature type="region of interest" description="Disordered" evidence="1">
    <location>
        <begin position="776"/>
        <end position="803"/>
    </location>
</feature>
<reference evidence="4 5" key="1">
    <citation type="journal article" date="2018" name="Nat. Biotechnol.">
        <title>A standardized bacterial taxonomy based on genome phylogeny substantially revises the tree of life.</title>
        <authorList>
            <person name="Parks D.H."/>
            <person name="Chuvochina M."/>
            <person name="Waite D.W."/>
            <person name="Rinke C."/>
            <person name="Skarshewski A."/>
            <person name="Chaumeil P.A."/>
            <person name="Hugenholtz P."/>
        </authorList>
    </citation>
    <scope>NUCLEOTIDE SEQUENCE [LARGE SCALE GENOMIC DNA]</scope>
    <source>
        <strain evidence="4">UBA9152</strain>
    </source>
</reference>
<feature type="signal peptide" evidence="3">
    <location>
        <begin position="1"/>
        <end position="27"/>
    </location>
</feature>
<accession>A0A3C1KA12</accession>
<evidence type="ECO:0000313" key="5">
    <source>
        <dbReference type="Proteomes" id="UP000257479"/>
    </source>
</evidence>
<feature type="compositionally biased region" description="Low complexity" evidence="1">
    <location>
        <begin position="777"/>
        <end position="798"/>
    </location>
</feature>
<dbReference type="EMBL" id="DMNG01000045">
    <property type="protein sequence ID" value="HAN23482.1"/>
    <property type="molecule type" value="Genomic_DNA"/>
</dbReference>
<name>A0A3C1KA12_9MICO</name>
<protein>
    <submittedName>
        <fullName evidence="4">Uncharacterized protein</fullName>
    </submittedName>
</protein>
<keyword evidence="3" id="KW-0732">Signal</keyword>
<dbReference type="AlphaFoldDB" id="A0A3C1KA12"/>
<evidence type="ECO:0000256" key="2">
    <source>
        <dbReference type="SAM" id="Phobius"/>
    </source>
</evidence>
<organism evidence="4 5">
    <name type="scientific">Microbacterium ginsengisoli</name>
    <dbReference type="NCBI Taxonomy" id="400772"/>
    <lineage>
        <taxon>Bacteria</taxon>
        <taxon>Bacillati</taxon>
        <taxon>Actinomycetota</taxon>
        <taxon>Actinomycetes</taxon>
        <taxon>Micrococcales</taxon>
        <taxon>Microbacteriaceae</taxon>
        <taxon>Microbacterium</taxon>
    </lineage>
</organism>
<dbReference type="Proteomes" id="UP000257479">
    <property type="component" value="Unassembled WGS sequence"/>
</dbReference>
<comment type="caution">
    <text evidence="4">The sequence shown here is derived from an EMBL/GenBank/DDBJ whole genome shotgun (WGS) entry which is preliminary data.</text>
</comment>
<keyword evidence="2" id="KW-1133">Transmembrane helix</keyword>
<proteinExistence type="predicted"/>
<feature type="transmembrane region" description="Helical" evidence="2">
    <location>
        <begin position="1017"/>
        <end position="1050"/>
    </location>
</feature>
<feature type="chain" id="PRO_5017763757" evidence="3">
    <location>
        <begin position="28"/>
        <end position="1058"/>
    </location>
</feature>
<keyword evidence="2" id="KW-0472">Membrane</keyword>
<evidence type="ECO:0000256" key="3">
    <source>
        <dbReference type="SAM" id="SignalP"/>
    </source>
</evidence>